<sequence length="261" mass="29467">MKVFLPLLGLLVGLWAACDASRLACNYPPEQWCNSREIAAACQVEQQCVEFQSITAGQPVDLWLFYESLCGACRGFLVNELFPVWILLTDILNVTLVPYGNAQERNDSGKWEFRCQHGPDECLVNMIETCVMHYLGNIKDSFPVIFCIESSNFVINATEACLQIYAPDLAIEKVMSCVKGDLGNQLMHQNALLTETLNPPHQYVPWIVINGKHTDELQEEAMDMLYNLICKLYTGEKPEACKSGNTERNSFAMKARSLCWH</sequence>
<dbReference type="CTD" id="10437"/>
<reference evidence="10" key="2">
    <citation type="submission" date="2025-08" db="UniProtKB">
        <authorList>
            <consortium name="RefSeq"/>
        </authorList>
    </citation>
    <scope>IDENTIFICATION</scope>
</reference>
<dbReference type="PROSITE" id="PS51257">
    <property type="entry name" value="PROKAR_LIPOPROTEIN"/>
    <property type="match status" value="1"/>
</dbReference>
<protein>
    <recommendedName>
        <fullName evidence="7">Gamma-interferon-inducible lysosomal thiol reductase</fullName>
        <ecNumber evidence="7">1.8.-.-</ecNumber>
    </recommendedName>
    <alternativeName>
        <fullName evidence="7">Gamma-interferon-inducible protein IP-30</fullName>
    </alternativeName>
</protein>
<comment type="similarity">
    <text evidence="1 7">Belongs to the GILT family.</text>
</comment>
<comment type="subunit">
    <text evidence="2 7">Dimer; disulfide-linked.</text>
</comment>
<dbReference type="GO" id="GO:0002376">
    <property type="term" value="P:immune system process"/>
    <property type="evidence" value="ECO:0007669"/>
    <property type="project" value="UniProtKB-KW"/>
</dbReference>
<dbReference type="GO" id="GO:0016671">
    <property type="term" value="F:oxidoreductase activity, acting on a sulfur group of donors, disulfide as acceptor"/>
    <property type="evidence" value="ECO:0007669"/>
    <property type="project" value="UniProtKB-UniRule"/>
</dbReference>
<comment type="subcellular location">
    <subcellularLocation>
        <location evidence="7">Secreted</location>
    </subcellularLocation>
    <subcellularLocation>
        <location evidence="7">Lysosome</location>
    </subcellularLocation>
</comment>
<dbReference type="Proteomes" id="UP000515156">
    <property type="component" value="Chromosome 11"/>
</dbReference>
<keyword evidence="4 7" id="KW-0732">Signal</keyword>
<proteinExistence type="inferred from homology"/>
<keyword evidence="7" id="KW-0676">Redox-active center</keyword>
<evidence type="ECO:0000256" key="3">
    <source>
        <dbReference type="ARBA" id="ARBA00022525"/>
    </source>
</evidence>
<keyword evidence="9" id="KW-1185">Reference proteome</keyword>
<comment type="function">
    <text evidence="7">Lysosomal thiol reductase that can reduce protein disulfide bonds. Facilitates the complete unfolding of proteins destined for lysosomal degradation. Plays an important role in antigen processing.</text>
</comment>
<name>A0A6P7ZHC3_9AMPH</name>
<dbReference type="GO" id="GO:0005764">
    <property type="term" value="C:lysosome"/>
    <property type="evidence" value="ECO:0007669"/>
    <property type="project" value="UniProtKB-SubCell"/>
</dbReference>
<evidence type="ECO:0000256" key="7">
    <source>
        <dbReference type="RuleBase" id="RU369109"/>
    </source>
</evidence>
<keyword evidence="3 7" id="KW-0964">Secreted</keyword>
<dbReference type="GO" id="GO:0005576">
    <property type="term" value="C:extracellular region"/>
    <property type="evidence" value="ECO:0007669"/>
    <property type="project" value="UniProtKB-SubCell"/>
</dbReference>
<evidence type="ECO:0000256" key="8">
    <source>
        <dbReference type="SAM" id="SignalP"/>
    </source>
</evidence>
<feature type="signal peptide" evidence="8">
    <location>
        <begin position="1"/>
        <end position="20"/>
    </location>
</feature>
<evidence type="ECO:0000256" key="4">
    <source>
        <dbReference type="ARBA" id="ARBA00022729"/>
    </source>
</evidence>
<evidence type="ECO:0000256" key="1">
    <source>
        <dbReference type="ARBA" id="ARBA00005679"/>
    </source>
</evidence>
<evidence type="ECO:0000256" key="2">
    <source>
        <dbReference type="ARBA" id="ARBA00011615"/>
    </source>
</evidence>
<keyword evidence="7" id="KW-0560">Oxidoreductase</keyword>
<dbReference type="PANTHER" id="PTHR13234">
    <property type="entry name" value="GAMMA-INTERFERON INDUCIBLE LYSOSOMAL THIOL REDUCTASE GILT"/>
    <property type="match status" value="1"/>
</dbReference>
<dbReference type="AlphaFoldDB" id="A0A6P7ZHC3"/>
<dbReference type="RefSeq" id="XP_030074864.1">
    <property type="nucleotide sequence ID" value="XM_030219004.1"/>
</dbReference>
<evidence type="ECO:0000256" key="6">
    <source>
        <dbReference type="ARBA" id="ARBA00059163"/>
    </source>
</evidence>
<evidence type="ECO:0000313" key="9">
    <source>
        <dbReference type="Proteomes" id="UP000515156"/>
    </source>
</evidence>
<evidence type="ECO:0000256" key="5">
    <source>
        <dbReference type="ARBA" id="ARBA00023180"/>
    </source>
</evidence>
<evidence type="ECO:0000313" key="10">
    <source>
        <dbReference type="RefSeq" id="XP_030074864.1"/>
    </source>
</evidence>
<dbReference type="PANTHER" id="PTHR13234:SF8">
    <property type="entry name" value="GAMMA-INTERFERON-INDUCIBLE LYSOSOMAL THIOL REDUCTASE"/>
    <property type="match status" value="1"/>
</dbReference>
<keyword evidence="7" id="KW-0458">Lysosome</keyword>
<dbReference type="InterPro" id="IPR004911">
    <property type="entry name" value="Interferon-induced_GILT"/>
</dbReference>
<keyword evidence="7" id="KW-1015">Disulfide bond</keyword>
<dbReference type="Pfam" id="PF03227">
    <property type="entry name" value="GILT"/>
    <property type="match status" value="1"/>
</dbReference>
<dbReference type="GeneID" id="115480364"/>
<organism evidence="9 10">
    <name type="scientific">Microcaecilia unicolor</name>
    <dbReference type="NCBI Taxonomy" id="1415580"/>
    <lineage>
        <taxon>Eukaryota</taxon>
        <taxon>Metazoa</taxon>
        <taxon>Chordata</taxon>
        <taxon>Craniata</taxon>
        <taxon>Vertebrata</taxon>
        <taxon>Euteleostomi</taxon>
        <taxon>Amphibia</taxon>
        <taxon>Gymnophiona</taxon>
        <taxon>Siphonopidae</taxon>
        <taxon>Microcaecilia</taxon>
    </lineage>
</organism>
<keyword evidence="5 7" id="KW-0325">Glycoprotein</keyword>
<dbReference type="EC" id="1.8.-.-" evidence="7"/>
<accession>A0A6P7ZHC3</accession>
<reference evidence="9" key="1">
    <citation type="submission" date="2024-06" db="UniProtKB">
        <authorList>
            <consortium name="RefSeq"/>
        </authorList>
    </citation>
    <scope>NUCLEOTIDE SEQUENCE [LARGE SCALE GENOMIC DNA]</scope>
</reference>
<comment type="function">
    <text evidence="6">Lysosomal thiol reductase that can reduce protein disulfide bonds. May facilitate the complete unfolding of proteins destined for lysosomal degradation. Plays an important role in antigen processing. Facilitates the generation of MHC class II-restricted epitodes from disulfide bond-containing antigen by the endocytic reduction of disulfide bonds. Also facilitates MHC class I-restricted recognition of exogenous antigens containing disulfide bonds by CD8+ T-cells or crosspresentation.</text>
</comment>
<feature type="chain" id="PRO_5027911354" description="Gamma-interferon-inducible lysosomal thiol reductase" evidence="8">
    <location>
        <begin position="21"/>
        <end position="261"/>
    </location>
</feature>
<gene>
    <name evidence="10" type="primary">IFI30</name>
</gene>
<keyword evidence="7" id="KW-0391">Immunity</keyword>
<dbReference type="OrthoDB" id="958254at2759"/>